<gene>
    <name evidence="4" type="ORF">LCR_06315</name>
</gene>
<feature type="domain" description="DUF5801" evidence="3">
    <location>
        <begin position="427"/>
        <end position="571"/>
    </location>
</feature>
<dbReference type="Pfam" id="PF17892">
    <property type="entry name" value="Cadherin_5"/>
    <property type="match status" value="1"/>
</dbReference>
<dbReference type="InterPro" id="IPR018511">
    <property type="entry name" value="Hemolysin-typ_Ca-bd_CS"/>
</dbReference>
<dbReference type="STRING" id="29489.VL01_21205"/>
<evidence type="ECO:0000256" key="1">
    <source>
        <dbReference type="ARBA" id="ARBA00022837"/>
    </source>
</evidence>
<evidence type="ECO:0000259" key="2">
    <source>
        <dbReference type="Pfam" id="PF17892"/>
    </source>
</evidence>
<dbReference type="InterPro" id="IPR011049">
    <property type="entry name" value="Serralysin-like_metalloprot_C"/>
</dbReference>
<dbReference type="Proteomes" id="UP000078435">
    <property type="component" value="Unassembled WGS sequence"/>
</dbReference>
<dbReference type="Pfam" id="PF00353">
    <property type="entry name" value="HemolysinCabind"/>
    <property type="match status" value="1"/>
</dbReference>
<dbReference type="InterPro" id="IPR019960">
    <property type="entry name" value="T1SS_VCA0849"/>
</dbReference>
<dbReference type="GO" id="GO:0005509">
    <property type="term" value="F:calcium ion binding"/>
    <property type="evidence" value="ECO:0007669"/>
    <property type="project" value="InterPro"/>
</dbReference>
<accession>A0A175VL09</accession>
<dbReference type="PROSITE" id="PS00330">
    <property type="entry name" value="HEMOLYSIN_CALCIUM"/>
    <property type="match status" value="2"/>
</dbReference>
<evidence type="ECO:0000313" key="5">
    <source>
        <dbReference type="Proteomes" id="UP000078435"/>
    </source>
</evidence>
<dbReference type="PRINTS" id="PR00313">
    <property type="entry name" value="CABNDNGRPT"/>
</dbReference>
<dbReference type="Gene3D" id="2.40.30.290">
    <property type="match status" value="1"/>
</dbReference>
<dbReference type="InterPro" id="IPR041690">
    <property type="entry name" value="Cadherin_5"/>
</dbReference>
<organism evidence="4 5">
    <name type="scientific">Aeromonas enteropelogenes</name>
    <name type="common">Aeromonas trota</name>
    <dbReference type="NCBI Taxonomy" id="29489"/>
    <lineage>
        <taxon>Bacteria</taxon>
        <taxon>Pseudomonadati</taxon>
        <taxon>Pseudomonadota</taxon>
        <taxon>Gammaproteobacteria</taxon>
        <taxon>Aeromonadales</taxon>
        <taxon>Aeromonadaceae</taxon>
        <taxon>Aeromonas</taxon>
    </lineage>
</organism>
<comment type="caution">
    <text evidence="4">The sequence shown here is derived from an EMBL/GenBank/DDBJ whole genome shotgun (WGS) entry which is preliminary data.</text>
</comment>
<dbReference type="Pfam" id="PF19116">
    <property type="entry name" value="DUF5801"/>
    <property type="match status" value="2"/>
</dbReference>
<dbReference type="Gene3D" id="2.150.10.10">
    <property type="entry name" value="Serralysin-like metalloprotease, C-terminal"/>
    <property type="match status" value="1"/>
</dbReference>
<sequence>MNGNLLTNTTNPDGPNAATVVNFSWGDNLSVTAGTSITIDGIGTLVVNADGSFTFTPAPNYDGAVPPVIYSVTDGTDTVQSTLVISITPVDEPVELGGLALAGGELTLNEAALADGSAPNPSVLTQSNVFTFNAPDGVQSLTLSGVTLIANGQPATTFPLTIVSPLGNQLVVTGINFNSVTGAGSVSYSYTLLDNENHAQPANDTSLAESFNVVLTDTDGDTTNGSLDVTILDDVPSAAVVSDSDGLGAVSVDESLPGLGGAGNDGVASASLSAADVQAQFNPAFGADGAGSIGYSLALTGSNVASGLYAVDPLAANGQGAAILLNQVGNVITGSAGGVDYFTLTINPTTGEVTLALLDNVWHGDTSNADDSVALTLSQGVLTLVQTVTDADGDSDRAAIDLGAAGVFRFEDDGPSASAKAEASTGVTLDETGGFDTAEISAVTLGTLFNAPVYGADGAGSVQYSLSATAGAQTGLWLTGQSGSASEIKLVAVAGGYEGWTGGDTSTGTKAFSVLIDSSGKVTVTQYATLEHGVDGSSAAAHDDSVSLAAAAAIKVVQTVTDGDGDSTSATSASGLDIVFKDDGPSMITPNTAVIMNGVGSASFLLDLDGSVANNYGADGGSLRFSTSLNGANSGMTAGGLPITYSLSEDGLTLTAATGAGTVFTVVLNPANSTYAVNMVGSVDGGNTTVDFNNVGYDFVGGNTAWAGFVTAANDDSKDLLLTPMGDGTVNTTASTGGIGGGASVGTGEAMRVDFVIDLAGSPSSGGSGYFNPATHNHSFDGHYNVNGGSALFTSIKAEGSLVKVIARQDTSSSSSVDNVIGDGVMESLTAIAIAYGTGTRIVSLSGGLIQTVSVGGHNFTVTFSDADPGTGVTYVATVSGVVDNTRISAYTADGYNSLEFHYAGGSDFKIGDFGTSIPTPGVPVNFDLDVTLTDGDGDTANSNLNISLMPDVPYTVDMHSAGSDTLITLTAEQLNAIGSAHNDTLTGNSLNNILFGGDGDDVLYGMGGADKLVGGSGNDTLIGGIGADILIGDSGSDTFKWLSSDADSSTDTITDFTLGSTASGGDVLDLSDLLVGVPTGGTNEDLATVLDNYLQFDTAANKLTIDTDGTPGGAQLTIQFQGGLDLDQGGTLTTNHDIIKQMLDDGNLKVDP</sequence>
<keyword evidence="1" id="KW-0106">Calcium</keyword>
<dbReference type="InterPro" id="IPR043824">
    <property type="entry name" value="DUF5801"/>
</dbReference>
<dbReference type="NCBIfam" id="TIGR03661">
    <property type="entry name" value="T1SS_VCA0849"/>
    <property type="match status" value="1"/>
</dbReference>
<dbReference type="Gene3D" id="2.60.40.1200">
    <property type="match status" value="1"/>
</dbReference>
<evidence type="ECO:0008006" key="6">
    <source>
        <dbReference type="Google" id="ProtNLM"/>
    </source>
</evidence>
<evidence type="ECO:0000313" key="4">
    <source>
        <dbReference type="EMBL" id="KXU81321.1"/>
    </source>
</evidence>
<evidence type="ECO:0000259" key="3">
    <source>
        <dbReference type="Pfam" id="PF19116"/>
    </source>
</evidence>
<dbReference type="EMBL" id="JMGO02000002">
    <property type="protein sequence ID" value="KXU81321.1"/>
    <property type="molecule type" value="Genomic_DNA"/>
</dbReference>
<dbReference type="SUPFAM" id="SSF51120">
    <property type="entry name" value="beta-Roll"/>
    <property type="match status" value="1"/>
</dbReference>
<dbReference type="AlphaFoldDB" id="A0A175VL09"/>
<reference evidence="4 5" key="1">
    <citation type="submission" date="2016-02" db="EMBL/GenBank/DDBJ databases">
        <title>Draft genome sequence of Aeromonas trota strain 1999lcr isolated from cerebrospinal fluid (CSF).</title>
        <authorList>
            <person name="Dallagassa C.B."/>
            <person name="Prediger K.C."/>
            <person name="Weiss V.A."/>
            <person name="Assis F.E."/>
            <person name="Baura V."/>
            <person name="Cruz L.M."/>
            <person name="Souza E.M."/>
            <person name="Pedrosa F.O."/>
            <person name="Fadel-Picheth C.M."/>
        </authorList>
    </citation>
    <scope>NUCLEOTIDE SEQUENCE [LARGE SCALE GENOMIC DNA]</scope>
    <source>
        <strain evidence="4 5">1999lcr</strain>
    </source>
</reference>
<proteinExistence type="predicted"/>
<feature type="domain" description="Cadherin-like" evidence="2">
    <location>
        <begin position="26"/>
        <end position="87"/>
    </location>
</feature>
<name>A0A175VL09_AEREN</name>
<dbReference type="InterPro" id="IPR001343">
    <property type="entry name" value="Hemolysn_Ca-bd"/>
</dbReference>
<protein>
    <recommendedName>
        <fullName evidence="6">Type I secretion C-terminal target domain-containing protein</fullName>
    </recommendedName>
</protein>
<feature type="domain" description="DUF5801" evidence="3">
    <location>
        <begin position="265"/>
        <end position="403"/>
    </location>
</feature>